<feature type="compositionally biased region" description="Basic and acidic residues" evidence="7">
    <location>
        <begin position="538"/>
        <end position="552"/>
    </location>
</feature>
<keyword evidence="2" id="KW-0813">Transport</keyword>
<dbReference type="NCBIfam" id="TIGR00711">
    <property type="entry name" value="efflux_EmrB"/>
    <property type="match status" value="1"/>
</dbReference>
<evidence type="ECO:0000256" key="2">
    <source>
        <dbReference type="ARBA" id="ARBA00022448"/>
    </source>
</evidence>
<keyword evidence="6 8" id="KW-0472">Membrane</keyword>
<keyword evidence="4 8" id="KW-0812">Transmembrane</keyword>
<evidence type="ECO:0000256" key="8">
    <source>
        <dbReference type="SAM" id="Phobius"/>
    </source>
</evidence>
<feature type="transmembrane region" description="Helical" evidence="8">
    <location>
        <begin position="487"/>
        <end position="506"/>
    </location>
</feature>
<dbReference type="CDD" id="cd17502">
    <property type="entry name" value="MFS_Azr1_MDR_like"/>
    <property type="match status" value="1"/>
</dbReference>
<dbReference type="InterPro" id="IPR011701">
    <property type="entry name" value="MFS"/>
</dbReference>
<feature type="transmembrane region" description="Helical" evidence="8">
    <location>
        <begin position="203"/>
        <end position="225"/>
    </location>
</feature>
<dbReference type="EMBL" id="JAEVHM010000035">
    <property type="protein sequence ID" value="MBM0232225.1"/>
    <property type="molecule type" value="Genomic_DNA"/>
</dbReference>
<dbReference type="Pfam" id="PF07690">
    <property type="entry name" value="MFS_1"/>
    <property type="match status" value="2"/>
</dbReference>
<feature type="transmembrane region" description="Helical" evidence="8">
    <location>
        <begin position="114"/>
        <end position="133"/>
    </location>
</feature>
<evidence type="ECO:0000256" key="7">
    <source>
        <dbReference type="SAM" id="MobiDB-lite"/>
    </source>
</evidence>
<feature type="transmembrane region" description="Helical" evidence="8">
    <location>
        <begin position="231"/>
        <end position="252"/>
    </location>
</feature>
<evidence type="ECO:0000313" key="10">
    <source>
        <dbReference type="EMBL" id="MBM0232225.1"/>
    </source>
</evidence>
<feature type="transmembrane region" description="Helical" evidence="8">
    <location>
        <begin position="18"/>
        <end position="41"/>
    </location>
</feature>
<feature type="transmembrane region" description="Helical" evidence="8">
    <location>
        <begin position="84"/>
        <end position="102"/>
    </location>
</feature>
<evidence type="ECO:0000256" key="6">
    <source>
        <dbReference type="ARBA" id="ARBA00023136"/>
    </source>
</evidence>
<proteinExistence type="predicted"/>
<dbReference type="InterPro" id="IPR036259">
    <property type="entry name" value="MFS_trans_sf"/>
</dbReference>
<evidence type="ECO:0000256" key="4">
    <source>
        <dbReference type="ARBA" id="ARBA00022692"/>
    </source>
</evidence>
<feature type="transmembrane region" description="Helical" evidence="8">
    <location>
        <begin position="309"/>
        <end position="326"/>
    </location>
</feature>
<evidence type="ECO:0000313" key="11">
    <source>
        <dbReference type="Proteomes" id="UP000601027"/>
    </source>
</evidence>
<dbReference type="PROSITE" id="PS50850">
    <property type="entry name" value="MFS"/>
    <property type="match status" value="1"/>
</dbReference>
<sequence>MTTEASAAPVLNRQQIRLLMLGLMTGMLLAALDQTIVGTALPTIVGELGGINHYSWVVTAYLLASTASTPLYGKMADLYGRRPVFLFSIGTFLVGSLLAGLSQNMTQLIVTRGIQGLGAGGLLTLAFTIISDVVSPRERGRYQGLFGAVFGISSVAGPLVGGYFAETDWRWIFYINVPLAILAIVVCYHVMRLIPFERRNHAIDWLGAGLLVAGVSCLLLALSWGGNEYPWSSGLIIGLFVAGAVLAVLFVLQEARVAEPILPLRLFRSATFALANSAGFVLGLVMFGSIIFIPLYLQIVKGASPTRSGLLMLPMMAGIIVTSILTGRAMSRIGRYKWFPVVGSATLVLGMLLFTRLHVDTSLWVAFLFMVVIGVGLGLCMQSLILAVQNAVTVRDLGAGTSSATFFRSLGGSFGVAILGTVLSSRLNSELADRLPGAIAQLPPEQRAAVAASGGTNISINDPATIMALPGAVRAAIQGSFVESLHLVFLTAGVVAIVAVLVTLALPNNTLRGAGPEGATGGADPLGGKAAAAGGKPLTRESKDEAAADMESKSQTMI</sequence>
<dbReference type="PRINTS" id="PR01036">
    <property type="entry name" value="TCRTETB"/>
</dbReference>
<dbReference type="PANTHER" id="PTHR23501">
    <property type="entry name" value="MAJOR FACILITATOR SUPERFAMILY"/>
    <property type="match status" value="1"/>
</dbReference>
<keyword evidence="5 8" id="KW-1133">Transmembrane helix</keyword>
<feature type="domain" description="Major facilitator superfamily (MFS) profile" evidence="9">
    <location>
        <begin position="19"/>
        <end position="511"/>
    </location>
</feature>
<dbReference type="Gene3D" id="1.20.1250.20">
    <property type="entry name" value="MFS general substrate transporter like domains"/>
    <property type="match status" value="1"/>
</dbReference>
<name>A0ABS1XSI9_9ACTN</name>
<feature type="transmembrane region" description="Helical" evidence="8">
    <location>
        <begin position="53"/>
        <end position="72"/>
    </location>
</feature>
<dbReference type="InterPro" id="IPR020846">
    <property type="entry name" value="MFS_dom"/>
</dbReference>
<feature type="compositionally biased region" description="Low complexity" evidence="7">
    <location>
        <begin position="526"/>
        <end position="537"/>
    </location>
</feature>
<gene>
    <name evidence="10" type="ORF">JNW91_10355</name>
</gene>
<feature type="compositionally biased region" description="Gly residues" evidence="7">
    <location>
        <begin position="515"/>
        <end position="525"/>
    </location>
</feature>
<feature type="transmembrane region" description="Helical" evidence="8">
    <location>
        <begin position="363"/>
        <end position="388"/>
    </location>
</feature>
<reference evidence="10 11" key="1">
    <citation type="submission" date="2021-01" db="EMBL/GenBank/DDBJ databases">
        <title>Draft genome sequence of Micromonospora sp. strain STR1_7.</title>
        <authorList>
            <person name="Karlyshev A."/>
            <person name="Jawad R."/>
        </authorList>
    </citation>
    <scope>NUCLEOTIDE SEQUENCE [LARGE SCALE GENOMIC DNA]</scope>
    <source>
        <strain evidence="10 11">STR1-7</strain>
    </source>
</reference>
<dbReference type="InterPro" id="IPR004638">
    <property type="entry name" value="EmrB-like"/>
</dbReference>
<keyword evidence="3" id="KW-1003">Cell membrane</keyword>
<organism evidence="10 11">
    <name type="scientific">Micromonospora parastrephiae</name>
    <dbReference type="NCBI Taxonomy" id="2806101"/>
    <lineage>
        <taxon>Bacteria</taxon>
        <taxon>Bacillati</taxon>
        <taxon>Actinomycetota</taxon>
        <taxon>Actinomycetes</taxon>
        <taxon>Micromonosporales</taxon>
        <taxon>Micromonosporaceae</taxon>
        <taxon>Micromonospora</taxon>
    </lineage>
</organism>
<feature type="region of interest" description="Disordered" evidence="7">
    <location>
        <begin position="512"/>
        <end position="558"/>
    </location>
</feature>
<dbReference type="Proteomes" id="UP000601027">
    <property type="component" value="Unassembled WGS sequence"/>
</dbReference>
<keyword evidence="11" id="KW-1185">Reference proteome</keyword>
<dbReference type="Gene3D" id="1.20.1720.10">
    <property type="entry name" value="Multidrug resistance protein D"/>
    <property type="match status" value="1"/>
</dbReference>
<evidence type="ECO:0000259" key="9">
    <source>
        <dbReference type="PROSITE" id="PS50850"/>
    </source>
</evidence>
<comment type="caution">
    <text evidence="10">The sequence shown here is derived from an EMBL/GenBank/DDBJ whole genome shotgun (WGS) entry which is preliminary data.</text>
</comment>
<accession>A0ABS1XSI9</accession>
<dbReference type="RefSeq" id="WP_203174663.1">
    <property type="nucleotide sequence ID" value="NZ_JAEVHM010000035.1"/>
</dbReference>
<evidence type="ECO:0000256" key="3">
    <source>
        <dbReference type="ARBA" id="ARBA00022475"/>
    </source>
</evidence>
<protein>
    <submittedName>
        <fullName evidence="10">MFS transporter</fullName>
    </submittedName>
</protein>
<feature type="transmembrane region" description="Helical" evidence="8">
    <location>
        <begin position="145"/>
        <end position="165"/>
    </location>
</feature>
<dbReference type="PANTHER" id="PTHR23501:SF197">
    <property type="entry name" value="COMD"/>
    <property type="match status" value="1"/>
</dbReference>
<feature type="transmembrane region" description="Helical" evidence="8">
    <location>
        <begin position="338"/>
        <end position="357"/>
    </location>
</feature>
<feature type="transmembrane region" description="Helical" evidence="8">
    <location>
        <begin position="171"/>
        <end position="191"/>
    </location>
</feature>
<feature type="transmembrane region" description="Helical" evidence="8">
    <location>
        <begin position="273"/>
        <end position="297"/>
    </location>
</feature>
<evidence type="ECO:0000256" key="1">
    <source>
        <dbReference type="ARBA" id="ARBA00004651"/>
    </source>
</evidence>
<comment type="subcellular location">
    <subcellularLocation>
        <location evidence="1">Cell membrane</location>
        <topology evidence="1">Multi-pass membrane protein</topology>
    </subcellularLocation>
</comment>
<evidence type="ECO:0000256" key="5">
    <source>
        <dbReference type="ARBA" id="ARBA00022989"/>
    </source>
</evidence>
<dbReference type="SUPFAM" id="SSF103473">
    <property type="entry name" value="MFS general substrate transporter"/>
    <property type="match status" value="2"/>
</dbReference>